<dbReference type="AlphaFoldDB" id="A0A8B7ZG37"/>
<dbReference type="Proteomes" id="UP000694845">
    <property type="component" value="Unplaced"/>
</dbReference>
<dbReference type="RefSeq" id="XP_022104569.1">
    <property type="nucleotide sequence ID" value="XM_022248877.1"/>
</dbReference>
<evidence type="ECO:0000313" key="5">
    <source>
        <dbReference type="RefSeq" id="XP_022104569.1"/>
    </source>
</evidence>
<keyword evidence="2" id="KW-0472">Membrane</keyword>
<keyword evidence="2" id="KW-0812">Transmembrane</keyword>
<evidence type="ECO:0000256" key="3">
    <source>
        <dbReference type="SAM" id="SignalP"/>
    </source>
</evidence>
<gene>
    <name evidence="5" type="primary">LOC110986729</name>
</gene>
<evidence type="ECO:0000256" key="2">
    <source>
        <dbReference type="SAM" id="Phobius"/>
    </source>
</evidence>
<keyword evidence="3" id="KW-0732">Signal</keyword>
<sequence length="311" mass="34368">MFFWFIFAFALAMALSQDAHLDKRSVAQTEGEEVVLKCQELYQSSPPYELTVKLVHLEDEGLYYCNLCSGTHVNTLETFKLTVSPLSRCEFHAKMLPPGTKARLECTLSAMATPNRQTTDSDQALSSQTQTSAPTLPGGNYTSVSSHTPNGRGSVQVSPEAATSVNPTPKSFRDSYPDQLWLKVGGAVTLCLLVIVCFVAVTRCIRRRKKKQKVLISQNDARVLCASPTEPVPEKQSCRYEDHPSVMAARAESAVYFTVSGEDTALSPGDRSKATTACDAEPTYCNVSRRRENFLPKWKLLPFPDPTDSRQ</sequence>
<feature type="signal peptide" evidence="3">
    <location>
        <begin position="1"/>
        <end position="16"/>
    </location>
</feature>
<feature type="region of interest" description="Disordered" evidence="1">
    <location>
        <begin position="115"/>
        <end position="171"/>
    </location>
</feature>
<keyword evidence="2" id="KW-1133">Transmembrane helix</keyword>
<evidence type="ECO:0000313" key="4">
    <source>
        <dbReference type="Proteomes" id="UP000694845"/>
    </source>
</evidence>
<name>A0A8B7ZG37_ACAPL</name>
<proteinExistence type="predicted"/>
<feature type="chain" id="PRO_5034115115" evidence="3">
    <location>
        <begin position="17"/>
        <end position="311"/>
    </location>
</feature>
<dbReference type="SUPFAM" id="SSF48726">
    <property type="entry name" value="Immunoglobulin"/>
    <property type="match status" value="1"/>
</dbReference>
<evidence type="ECO:0000256" key="1">
    <source>
        <dbReference type="SAM" id="MobiDB-lite"/>
    </source>
</evidence>
<feature type="transmembrane region" description="Helical" evidence="2">
    <location>
        <begin position="180"/>
        <end position="201"/>
    </location>
</feature>
<organism evidence="4 5">
    <name type="scientific">Acanthaster planci</name>
    <name type="common">Crown-of-thorns starfish</name>
    <dbReference type="NCBI Taxonomy" id="133434"/>
    <lineage>
        <taxon>Eukaryota</taxon>
        <taxon>Metazoa</taxon>
        <taxon>Echinodermata</taxon>
        <taxon>Eleutherozoa</taxon>
        <taxon>Asterozoa</taxon>
        <taxon>Asteroidea</taxon>
        <taxon>Valvatacea</taxon>
        <taxon>Valvatida</taxon>
        <taxon>Acanthasteridae</taxon>
        <taxon>Acanthaster</taxon>
    </lineage>
</organism>
<dbReference type="InterPro" id="IPR036179">
    <property type="entry name" value="Ig-like_dom_sf"/>
</dbReference>
<dbReference type="KEGG" id="aplc:110986729"/>
<dbReference type="OMA" id="CGRVENQ"/>
<accession>A0A8B7ZG37</accession>
<feature type="compositionally biased region" description="Polar residues" evidence="1">
    <location>
        <begin position="115"/>
        <end position="169"/>
    </location>
</feature>
<keyword evidence="4" id="KW-1185">Reference proteome</keyword>
<dbReference type="GeneID" id="110986729"/>
<reference evidence="5" key="1">
    <citation type="submission" date="2025-08" db="UniProtKB">
        <authorList>
            <consortium name="RefSeq"/>
        </authorList>
    </citation>
    <scope>IDENTIFICATION</scope>
</reference>
<protein>
    <submittedName>
        <fullName evidence="5">Uncharacterized protein LOC110986729</fullName>
    </submittedName>
</protein>